<dbReference type="EMBL" id="JAJGNA010000012">
    <property type="protein sequence ID" value="MCC4309108.1"/>
    <property type="molecule type" value="Genomic_DNA"/>
</dbReference>
<feature type="domain" description="PAS" evidence="2">
    <location>
        <begin position="21"/>
        <end position="77"/>
    </location>
</feature>
<gene>
    <name evidence="5" type="ORF">LL252_11045</name>
</gene>
<feature type="domain" description="PAC" evidence="3">
    <location>
        <begin position="95"/>
        <end position="147"/>
    </location>
</feature>
<dbReference type="CDD" id="cd00130">
    <property type="entry name" value="PAS"/>
    <property type="match status" value="1"/>
</dbReference>
<dbReference type="InterPro" id="IPR001610">
    <property type="entry name" value="PAC"/>
</dbReference>
<dbReference type="FunFam" id="3.30.70.270:FF:000001">
    <property type="entry name" value="Diguanylate cyclase domain protein"/>
    <property type="match status" value="1"/>
</dbReference>
<dbReference type="PROSITE" id="PS50113">
    <property type="entry name" value="PAC"/>
    <property type="match status" value="1"/>
</dbReference>
<dbReference type="SMART" id="SM00267">
    <property type="entry name" value="GGDEF"/>
    <property type="match status" value="1"/>
</dbReference>
<keyword evidence="5" id="KW-0548">Nucleotidyltransferase</keyword>
<dbReference type="InterPro" id="IPR000700">
    <property type="entry name" value="PAS-assoc_C"/>
</dbReference>
<evidence type="ECO:0000313" key="5">
    <source>
        <dbReference type="EMBL" id="MCC4309108.1"/>
    </source>
</evidence>
<dbReference type="Gene3D" id="3.30.450.40">
    <property type="match status" value="1"/>
</dbReference>
<dbReference type="Pfam" id="PF00990">
    <property type="entry name" value="GGDEF"/>
    <property type="match status" value="1"/>
</dbReference>
<accession>A0A9Q3YRZ7</accession>
<dbReference type="PROSITE" id="PS50112">
    <property type="entry name" value="PAS"/>
    <property type="match status" value="1"/>
</dbReference>
<dbReference type="NCBIfam" id="TIGR00254">
    <property type="entry name" value="GGDEF"/>
    <property type="match status" value="1"/>
</dbReference>
<name>A0A9Q3YRZ7_9GAMM</name>
<dbReference type="GO" id="GO:0006355">
    <property type="term" value="P:regulation of DNA-templated transcription"/>
    <property type="evidence" value="ECO:0007669"/>
    <property type="project" value="InterPro"/>
</dbReference>
<organism evidence="5 6">
    <name type="scientific">Alloalcanivorax marinus</name>
    <dbReference type="NCBI Taxonomy" id="1177169"/>
    <lineage>
        <taxon>Bacteria</taxon>
        <taxon>Pseudomonadati</taxon>
        <taxon>Pseudomonadota</taxon>
        <taxon>Gammaproteobacteria</taxon>
        <taxon>Oceanospirillales</taxon>
        <taxon>Alcanivoracaceae</taxon>
        <taxon>Alloalcanivorax</taxon>
    </lineage>
</organism>
<comment type="caution">
    <text evidence="5">The sequence shown here is derived from an EMBL/GenBank/DDBJ whole genome shotgun (WGS) entry which is preliminary data.</text>
</comment>
<dbReference type="InterPro" id="IPR000160">
    <property type="entry name" value="GGDEF_dom"/>
</dbReference>
<dbReference type="Gene3D" id="3.30.70.270">
    <property type="match status" value="1"/>
</dbReference>
<dbReference type="RefSeq" id="WP_228234052.1">
    <property type="nucleotide sequence ID" value="NZ_ARXL01000033.1"/>
</dbReference>
<evidence type="ECO:0000259" key="4">
    <source>
        <dbReference type="PROSITE" id="PS50887"/>
    </source>
</evidence>
<evidence type="ECO:0000313" key="6">
    <source>
        <dbReference type="Proteomes" id="UP001108027"/>
    </source>
</evidence>
<dbReference type="CDD" id="cd01949">
    <property type="entry name" value="GGDEF"/>
    <property type="match status" value="1"/>
</dbReference>
<proteinExistence type="predicted"/>
<sequence length="469" mass="51906">MKVKRARPMLKESSATLAHVSPTLLADFFDHLPEAVVVADAERRIRYANPAAEALFGYRGDEWIGRQTSMLYATPDDFAEQGQKRYNRFSRIGMQAYRIRYRCADGTVFLAHTSGGAMRDERDQLRGFIGLVRPAEAAEKTVDTLQRLHAITASTALDEAARIDEILTLGARHFGLDLAVQSRIRGEDFRVEHCLDPTHGINPGDSFPLSGTYCVHTLKAHEPIGFHHAGESEIRVHPCYREFGLEAYIGCPIQVDGEVHGTLNFSSLNPCRPFSRDDLIFMQLLADSVGHEIHQQMMRKQLSAQARTDELTGLSNRRAVMETLEWQVAHSQRSGLPLTVLLLDLDYFKRINDTWGHGAGDAVLRAFARLLMDVGREVDLCGRLGGEEFILMLPDTTAEGGRALGQRLREQLAGTTMAVAADQRITASLSGGLAALTDSDTVESLLKRADQALYAAKQSGRDRICEASS</sequence>
<keyword evidence="6" id="KW-1185">Reference proteome</keyword>
<dbReference type="Proteomes" id="UP001108027">
    <property type="component" value="Unassembled WGS sequence"/>
</dbReference>
<feature type="domain" description="GGDEF" evidence="4">
    <location>
        <begin position="336"/>
        <end position="469"/>
    </location>
</feature>
<dbReference type="Pfam" id="PF01590">
    <property type="entry name" value="GAF"/>
    <property type="match status" value="1"/>
</dbReference>
<dbReference type="InterPro" id="IPR035965">
    <property type="entry name" value="PAS-like_dom_sf"/>
</dbReference>
<dbReference type="SUPFAM" id="SSF55785">
    <property type="entry name" value="PYP-like sensor domain (PAS domain)"/>
    <property type="match status" value="1"/>
</dbReference>
<dbReference type="SMART" id="SM00086">
    <property type="entry name" value="PAC"/>
    <property type="match status" value="1"/>
</dbReference>
<dbReference type="PANTHER" id="PTHR46663">
    <property type="entry name" value="DIGUANYLATE CYCLASE DGCT-RELATED"/>
    <property type="match status" value="1"/>
</dbReference>
<evidence type="ECO:0000259" key="2">
    <source>
        <dbReference type="PROSITE" id="PS50112"/>
    </source>
</evidence>
<dbReference type="SUPFAM" id="SSF55781">
    <property type="entry name" value="GAF domain-like"/>
    <property type="match status" value="1"/>
</dbReference>
<dbReference type="AlphaFoldDB" id="A0A9Q3YRZ7"/>
<dbReference type="InterPro" id="IPR000014">
    <property type="entry name" value="PAS"/>
</dbReference>
<dbReference type="Gene3D" id="3.30.450.20">
    <property type="entry name" value="PAS domain"/>
    <property type="match status" value="1"/>
</dbReference>
<dbReference type="InterPro" id="IPR043128">
    <property type="entry name" value="Rev_trsase/Diguanyl_cyclase"/>
</dbReference>
<dbReference type="GO" id="GO:0052621">
    <property type="term" value="F:diguanylate cyclase activity"/>
    <property type="evidence" value="ECO:0007669"/>
    <property type="project" value="UniProtKB-EC"/>
</dbReference>
<dbReference type="InterPro" id="IPR029016">
    <property type="entry name" value="GAF-like_dom_sf"/>
</dbReference>
<dbReference type="InterPro" id="IPR029787">
    <property type="entry name" value="Nucleotide_cyclase"/>
</dbReference>
<dbReference type="InterPro" id="IPR052163">
    <property type="entry name" value="DGC-Regulatory_Protein"/>
</dbReference>
<dbReference type="NCBIfam" id="TIGR00229">
    <property type="entry name" value="sensory_box"/>
    <property type="match status" value="1"/>
</dbReference>
<comment type="cofactor">
    <cofactor evidence="1">
        <name>Mg(2+)</name>
        <dbReference type="ChEBI" id="CHEBI:18420"/>
    </cofactor>
</comment>
<dbReference type="Pfam" id="PF00989">
    <property type="entry name" value="PAS"/>
    <property type="match status" value="1"/>
</dbReference>
<evidence type="ECO:0000259" key="3">
    <source>
        <dbReference type="PROSITE" id="PS50113"/>
    </source>
</evidence>
<dbReference type="SMART" id="SM00091">
    <property type="entry name" value="PAS"/>
    <property type="match status" value="1"/>
</dbReference>
<reference evidence="5" key="1">
    <citation type="submission" date="2021-10" db="EMBL/GenBank/DDBJ databases">
        <title>The diversity and Nitrogen Metabolism of Culturable Nitrate-Utilizing Bacteria Within the Oxygen Minimum Zone of the Changjiang (Yangtze River)Estuary.</title>
        <authorList>
            <person name="Zhang D."/>
            <person name="Zheng J."/>
            <person name="Liu S."/>
            <person name="He W."/>
        </authorList>
    </citation>
    <scope>NUCLEOTIDE SEQUENCE</scope>
    <source>
        <strain evidence="5">FXH-223</strain>
    </source>
</reference>
<dbReference type="PANTHER" id="PTHR46663:SF4">
    <property type="entry name" value="DIGUANYLATE CYCLASE DGCT-RELATED"/>
    <property type="match status" value="1"/>
</dbReference>
<dbReference type="EC" id="2.7.7.65" evidence="5"/>
<keyword evidence="5" id="KW-0808">Transferase</keyword>
<dbReference type="PROSITE" id="PS50887">
    <property type="entry name" value="GGDEF"/>
    <property type="match status" value="1"/>
</dbReference>
<dbReference type="InterPro" id="IPR003018">
    <property type="entry name" value="GAF"/>
</dbReference>
<protein>
    <submittedName>
        <fullName evidence="5">Diguanylate cyclase</fullName>
        <ecNumber evidence="5">2.7.7.65</ecNumber>
    </submittedName>
</protein>
<evidence type="ECO:0000256" key="1">
    <source>
        <dbReference type="ARBA" id="ARBA00001946"/>
    </source>
</evidence>
<dbReference type="InterPro" id="IPR013767">
    <property type="entry name" value="PAS_fold"/>
</dbReference>
<dbReference type="SUPFAM" id="SSF55073">
    <property type="entry name" value="Nucleotide cyclase"/>
    <property type="match status" value="1"/>
</dbReference>